<dbReference type="InterPro" id="IPR050557">
    <property type="entry name" value="RTX_toxin/Mannuronan_C5-epim"/>
</dbReference>
<dbReference type="GO" id="GO:0005509">
    <property type="term" value="F:calcium ion binding"/>
    <property type="evidence" value="ECO:0007669"/>
    <property type="project" value="InterPro"/>
</dbReference>
<dbReference type="PANTHER" id="PTHR38340:SF1">
    <property type="entry name" value="S-LAYER PROTEIN"/>
    <property type="match status" value="1"/>
</dbReference>
<dbReference type="Gene3D" id="2.150.10.10">
    <property type="entry name" value="Serralysin-like metalloprotease, C-terminal"/>
    <property type="match status" value="2"/>
</dbReference>
<dbReference type="HOGENOM" id="CLU_325373_0_0_3"/>
<evidence type="ECO:0000256" key="3">
    <source>
        <dbReference type="SAM" id="MobiDB-lite"/>
    </source>
</evidence>
<dbReference type="KEGG" id="oac:Oscil6304_0663"/>
<name>K9TDB7_9CYAN</name>
<dbReference type="Pfam" id="PF00353">
    <property type="entry name" value="HemolysinCabind"/>
    <property type="match status" value="3"/>
</dbReference>
<dbReference type="eggNOG" id="COG3210">
    <property type="taxonomic scope" value="Bacteria"/>
</dbReference>
<dbReference type="OrthoDB" id="468608at2"/>
<comment type="subcellular location">
    <subcellularLocation>
        <location evidence="1">Secreted</location>
    </subcellularLocation>
</comment>
<dbReference type="EMBL" id="CP003607">
    <property type="protein sequence ID" value="AFY80403.1"/>
    <property type="molecule type" value="Genomic_DNA"/>
</dbReference>
<evidence type="ECO:0000256" key="1">
    <source>
        <dbReference type="ARBA" id="ARBA00004613"/>
    </source>
</evidence>
<dbReference type="InterPro" id="IPR011049">
    <property type="entry name" value="Serralysin-like_metalloprot_C"/>
</dbReference>
<sequence length="886" mass="93839">MKESNNSEGKSFPQTLGDKGFFIKGGVYMPELIVGLDIQVNTTVEGDQVNPQLNSNGQGTTLVVWESLGNPPGIYAQQYDKEGNPVGDEFEVATGNNLQNPIVAIAEDGGFVVAWEQAGSEKGIVLQRYDSARNPVGGAVATSLTNAGNKGVIALDGQGNLLLVGGEGNGANASIFAQRYNAQNELIQDFQVNNGGINAANPTISMAANGNYVIAWQQMLPGNAGGAARNIVARRFNATRPLDAEAFQVNTTGLANQQNPSVAIAPDGTTFSISWESGGGNAFGGLYAQRYEFDSGKAIGGEIKLDAGINVETKALAIAADGTLAIAYADAKDAPTSDIFVKRYDRAGNLLNAEETAPINGYTEGTQTAPAIIQNNQGNFIIVWQSQDQDGSGYGIYGKGLSALDSDEDNEDPEDPDEDDDIADPPELIITPTEDILEVEEGSSRQLYTVVLSRQPTADVSITFATGEGIEPLSPIIFTEDNWDIPQPVTVTAIADEIEQGDRPIEIRHLATSDDPDYDERELGSVEAILLDVPPTDIPPPVTPGQVILIEPIGSTEVLQGFMGDSYKIALSQQPTNTVTITVELPEHLLTMTPGFPQGDDSTTEETVSFTVTFTPENWNISQSMMVNALDVPYLPSRGFQQGSPSVGINYVINSEDPAYNGLEISPLSLNFKNTNNRGMEKTLNESGVIGLSAVDDRIMGSAGNDIIHGREGNDIIYGVAGDNIIYGQEGNDGIEGGSGNDIIYGGPGNDHLYGGGGDDIIYGGEDSDRIYGGEGNDVLFGGEGNDRLFGGPGRDTLTGGPGNDSFGIGPGTGGNSPSEADVITDFTQGEDVIEFWGNLSFERLEISQGTDAYAADTILRDRDTGEYYARLQNVIATSLDPLDFV</sequence>
<dbReference type="InParanoid" id="K9TDB7"/>
<dbReference type="Proteomes" id="UP000010367">
    <property type="component" value="Chromosome"/>
</dbReference>
<organism evidence="4 5">
    <name type="scientific">Oscillatoria acuminata PCC 6304</name>
    <dbReference type="NCBI Taxonomy" id="56110"/>
    <lineage>
        <taxon>Bacteria</taxon>
        <taxon>Bacillati</taxon>
        <taxon>Cyanobacteriota</taxon>
        <taxon>Cyanophyceae</taxon>
        <taxon>Oscillatoriophycideae</taxon>
        <taxon>Oscillatoriales</taxon>
        <taxon>Oscillatoriaceae</taxon>
        <taxon>Oscillatoria</taxon>
    </lineage>
</organism>
<feature type="region of interest" description="Disordered" evidence="3">
    <location>
        <begin position="791"/>
        <end position="818"/>
    </location>
</feature>
<keyword evidence="2" id="KW-0964">Secreted</keyword>
<dbReference type="eggNOG" id="COG2931">
    <property type="taxonomic scope" value="Bacteria"/>
</dbReference>
<protein>
    <submittedName>
        <fullName evidence="4">Putative calcium-binding protein</fullName>
    </submittedName>
</protein>
<dbReference type="PRINTS" id="PR00313">
    <property type="entry name" value="CABNDNGRPT"/>
</dbReference>
<dbReference type="PROSITE" id="PS00330">
    <property type="entry name" value="HEMOLYSIN_CALCIUM"/>
    <property type="match status" value="3"/>
</dbReference>
<evidence type="ECO:0000256" key="2">
    <source>
        <dbReference type="ARBA" id="ARBA00022525"/>
    </source>
</evidence>
<dbReference type="SUPFAM" id="SSF51120">
    <property type="entry name" value="beta-Roll"/>
    <property type="match status" value="1"/>
</dbReference>
<evidence type="ECO:0000313" key="5">
    <source>
        <dbReference type="Proteomes" id="UP000010367"/>
    </source>
</evidence>
<dbReference type="PANTHER" id="PTHR38340">
    <property type="entry name" value="S-LAYER PROTEIN"/>
    <property type="match status" value="1"/>
</dbReference>
<dbReference type="AlphaFoldDB" id="K9TDB7"/>
<evidence type="ECO:0000313" key="4">
    <source>
        <dbReference type="EMBL" id="AFY80403.1"/>
    </source>
</evidence>
<dbReference type="InterPro" id="IPR001343">
    <property type="entry name" value="Hemolysn_Ca-bd"/>
</dbReference>
<keyword evidence="5" id="KW-1185">Reference proteome</keyword>
<dbReference type="GO" id="GO:0005576">
    <property type="term" value="C:extracellular region"/>
    <property type="evidence" value="ECO:0007669"/>
    <property type="project" value="UniProtKB-SubCell"/>
</dbReference>
<dbReference type="STRING" id="56110.Oscil6304_0663"/>
<feature type="compositionally biased region" description="Acidic residues" evidence="3">
    <location>
        <begin position="405"/>
        <end position="424"/>
    </location>
</feature>
<reference evidence="4 5" key="1">
    <citation type="submission" date="2012-06" db="EMBL/GenBank/DDBJ databases">
        <title>Finished chromosome of genome of Oscillatoria acuminata PCC 6304.</title>
        <authorList>
            <consortium name="US DOE Joint Genome Institute"/>
            <person name="Gugger M."/>
            <person name="Coursin T."/>
            <person name="Rippka R."/>
            <person name="Tandeau De Marsac N."/>
            <person name="Huntemann M."/>
            <person name="Wei C.-L."/>
            <person name="Han J."/>
            <person name="Detter J.C."/>
            <person name="Han C."/>
            <person name="Tapia R."/>
            <person name="Davenport K."/>
            <person name="Daligault H."/>
            <person name="Erkkila T."/>
            <person name="Gu W."/>
            <person name="Munk A.C.C."/>
            <person name="Teshima H."/>
            <person name="Xu Y."/>
            <person name="Chain P."/>
            <person name="Chen A."/>
            <person name="Krypides N."/>
            <person name="Mavromatis K."/>
            <person name="Markowitz V."/>
            <person name="Szeto E."/>
            <person name="Ivanova N."/>
            <person name="Mikhailova N."/>
            <person name="Ovchinnikova G."/>
            <person name="Pagani I."/>
            <person name="Pati A."/>
            <person name="Goodwin L."/>
            <person name="Peters L."/>
            <person name="Pitluck S."/>
            <person name="Woyke T."/>
            <person name="Kerfeld C."/>
        </authorList>
    </citation>
    <scope>NUCLEOTIDE SEQUENCE [LARGE SCALE GENOMIC DNA]</scope>
    <source>
        <strain evidence="4 5">PCC 6304</strain>
    </source>
</reference>
<proteinExistence type="predicted"/>
<gene>
    <name evidence="4" type="ORF">Oscil6304_0663</name>
</gene>
<dbReference type="InterPro" id="IPR018511">
    <property type="entry name" value="Hemolysin-typ_Ca-bd_CS"/>
</dbReference>
<accession>K9TDB7</accession>
<feature type="region of interest" description="Disordered" evidence="3">
    <location>
        <begin position="395"/>
        <end position="426"/>
    </location>
</feature>